<keyword evidence="1 3" id="KW-0238">DNA-binding</keyword>
<dbReference type="EMBL" id="PHIG01000034">
    <property type="protein sequence ID" value="PJK29268.1"/>
    <property type="molecule type" value="Genomic_DNA"/>
</dbReference>
<accession>A0A2M9G0M5</accession>
<dbReference type="RefSeq" id="WP_109795913.1">
    <property type="nucleotide sequence ID" value="NZ_PHIG01000034.1"/>
</dbReference>
<evidence type="ECO:0000256" key="1">
    <source>
        <dbReference type="ARBA" id="ARBA00023125"/>
    </source>
</evidence>
<organism evidence="3 4">
    <name type="scientific">Minwuia thermotolerans</name>
    <dbReference type="NCBI Taxonomy" id="2056226"/>
    <lineage>
        <taxon>Bacteria</taxon>
        <taxon>Pseudomonadati</taxon>
        <taxon>Pseudomonadota</taxon>
        <taxon>Alphaproteobacteria</taxon>
        <taxon>Minwuiales</taxon>
        <taxon>Minwuiaceae</taxon>
        <taxon>Minwuia</taxon>
    </lineage>
</organism>
<dbReference type="Pfam" id="PF00196">
    <property type="entry name" value="GerE"/>
    <property type="match status" value="1"/>
</dbReference>
<gene>
    <name evidence="3" type="ORF">CVT23_12820</name>
</gene>
<evidence type="ECO:0000313" key="3">
    <source>
        <dbReference type="EMBL" id="PJK29268.1"/>
    </source>
</evidence>
<keyword evidence="4" id="KW-1185">Reference proteome</keyword>
<feature type="domain" description="HTH luxR-type" evidence="2">
    <location>
        <begin position="144"/>
        <end position="209"/>
    </location>
</feature>
<protein>
    <submittedName>
        <fullName evidence="3">DNA-binding response regulator</fullName>
    </submittedName>
</protein>
<dbReference type="CDD" id="cd06170">
    <property type="entry name" value="LuxR_C_like"/>
    <property type="match status" value="1"/>
</dbReference>
<dbReference type="InterPro" id="IPR039420">
    <property type="entry name" value="WalR-like"/>
</dbReference>
<dbReference type="AlphaFoldDB" id="A0A2M9G0M5"/>
<name>A0A2M9G0M5_9PROT</name>
<dbReference type="SUPFAM" id="SSF52172">
    <property type="entry name" value="CheY-like"/>
    <property type="match status" value="1"/>
</dbReference>
<dbReference type="PROSITE" id="PS50043">
    <property type="entry name" value="HTH_LUXR_2"/>
    <property type="match status" value="1"/>
</dbReference>
<proteinExistence type="predicted"/>
<dbReference type="PRINTS" id="PR00038">
    <property type="entry name" value="HTHLUXR"/>
</dbReference>
<evidence type="ECO:0000259" key="2">
    <source>
        <dbReference type="PROSITE" id="PS50043"/>
    </source>
</evidence>
<dbReference type="Gene3D" id="1.10.10.10">
    <property type="entry name" value="Winged helix-like DNA-binding domain superfamily/Winged helix DNA-binding domain"/>
    <property type="match status" value="1"/>
</dbReference>
<evidence type="ECO:0000313" key="4">
    <source>
        <dbReference type="Proteomes" id="UP000229498"/>
    </source>
</evidence>
<dbReference type="SMART" id="SM00421">
    <property type="entry name" value="HTH_LUXR"/>
    <property type="match status" value="1"/>
</dbReference>
<comment type="caution">
    <text evidence="3">The sequence shown here is derived from an EMBL/GenBank/DDBJ whole genome shotgun (WGS) entry which is preliminary data.</text>
</comment>
<dbReference type="Proteomes" id="UP000229498">
    <property type="component" value="Unassembled WGS sequence"/>
</dbReference>
<dbReference type="InterPro" id="IPR016032">
    <property type="entry name" value="Sig_transdc_resp-reg_C-effctor"/>
</dbReference>
<dbReference type="InterPro" id="IPR036388">
    <property type="entry name" value="WH-like_DNA-bd_sf"/>
</dbReference>
<dbReference type="GO" id="GO:0006355">
    <property type="term" value="P:regulation of DNA-templated transcription"/>
    <property type="evidence" value="ECO:0007669"/>
    <property type="project" value="InterPro"/>
</dbReference>
<sequence>MPTDATIIARDALLREGLKSMLKDSEFSIVEELPEISDSPPNENDGTALVLFDAASCEDVAAGLHMARTRFPGAFVAVVSDSREAATFRTCIGAGADGYLVRDVSREALLQSLRLIMLGERVLPTSLAAEAISDGMAPALDRGAELGAFGLTEREQTVLRHLVDGDSNKEIARRLGVTEATVKIHMKGLLRKLRLTNRTQAAVWAIEQGIAPVEPADGD</sequence>
<dbReference type="InterPro" id="IPR011006">
    <property type="entry name" value="CheY-like_superfamily"/>
</dbReference>
<dbReference type="InterPro" id="IPR000792">
    <property type="entry name" value="Tscrpt_reg_LuxR_C"/>
</dbReference>
<dbReference type="Gene3D" id="3.40.50.2300">
    <property type="match status" value="1"/>
</dbReference>
<reference evidence="3 4" key="1">
    <citation type="submission" date="2017-11" db="EMBL/GenBank/DDBJ databases">
        <title>Draft genome sequence of Rhizobiales bacterium SY3-13.</title>
        <authorList>
            <person name="Sun C."/>
        </authorList>
    </citation>
    <scope>NUCLEOTIDE SEQUENCE [LARGE SCALE GENOMIC DNA]</scope>
    <source>
        <strain evidence="3 4">SY3-13</strain>
    </source>
</reference>
<dbReference type="PANTHER" id="PTHR43214:SF42">
    <property type="entry name" value="TRANSCRIPTIONAL REGULATORY PROTEIN DESR"/>
    <property type="match status" value="1"/>
</dbReference>
<dbReference type="SUPFAM" id="SSF46894">
    <property type="entry name" value="C-terminal effector domain of the bipartite response regulators"/>
    <property type="match status" value="1"/>
</dbReference>
<dbReference type="GO" id="GO:0003677">
    <property type="term" value="F:DNA binding"/>
    <property type="evidence" value="ECO:0007669"/>
    <property type="project" value="UniProtKB-KW"/>
</dbReference>
<dbReference type="OrthoDB" id="7826527at2"/>
<dbReference type="PANTHER" id="PTHR43214">
    <property type="entry name" value="TWO-COMPONENT RESPONSE REGULATOR"/>
    <property type="match status" value="1"/>
</dbReference>